<dbReference type="Proteomes" id="UP001292079">
    <property type="component" value="Unassembled WGS sequence"/>
</dbReference>
<keyword evidence="1" id="KW-1133">Transmembrane helix</keyword>
<gene>
    <name evidence="2" type="ORF">MN116_000296</name>
</gene>
<feature type="transmembrane region" description="Helical" evidence="1">
    <location>
        <begin position="128"/>
        <end position="153"/>
    </location>
</feature>
<keyword evidence="1" id="KW-0472">Membrane</keyword>
<evidence type="ECO:0000313" key="2">
    <source>
        <dbReference type="EMBL" id="KAK4467337.1"/>
    </source>
</evidence>
<evidence type="ECO:0000313" key="3">
    <source>
        <dbReference type="Proteomes" id="UP001292079"/>
    </source>
</evidence>
<accession>A0AAE2D151</accession>
<name>A0AAE2D151_SCHME</name>
<dbReference type="EMBL" id="JALJAT010000232">
    <property type="protein sequence ID" value="KAK4467337.1"/>
    <property type="molecule type" value="Genomic_DNA"/>
</dbReference>
<keyword evidence="1" id="KW-0812">Transmembrane</keyword>
<reference evidence="2" key="1">
    <citation type="submission" date="2022-04" db="EMBL/GenBank/DDBJ databases">
        <authorList>
            <person name="Xu L."/>
            <person name="Lv Z."/>
        </authorList>
    </citation>
    <scope>NUCLEOTIDE SEQUENCE</scope>
    <source>
        <strain evidence="2">LV_2022a</strain>
    </source>
</reference>
<organism evidence="2 3">
    <name type="scientific">Schistosoma mekongi</name>
    <name type="common">Parasitic worm</name>
    <dbReference type="NCBI Taxonomy" id="38744"/>
    <lineage>
        <taxon>Eukaryota</taxon>
        <taxon>Metazoa</taxon>
        <taxon>Spiralia</taxon>
        <taxon>Lophotrochozoa</taxon>
        <taxon>Platyhelminthes</taxon>
        <taxon>Trematoda</taxon>
        <taxon>Digenea</taxon>
        <taxon>Strigeidida</taxon>
        <taxon>Schistosomatoidea</taxon>
        <taxon>Schistosomatidae</taxon>
        <taxon>Schistosoma</taxon>
    </lineage>
</organism>
<feature type="transmembrane region" description="Helical" evidence="1">
    <location>
        <begin position="31"/>
        <end position="51"/>
    </location>
</feature>
<comment type="caution">
    <text evidence="2">The sequence shown here is derived from an EMBL/GenBank/DDBJ whole genome shotgun (WGS) entry which is preliminary data.</text>
</comment>
<keyword evidence="3" id="KW-1185">Reference proteome</keyword>
<evidence type="ECO:0000256" key="1">
    <source>
        <dbReference type="SAM" id="Phobius"/>
    </source>
</evidence>
<reference evidence="2" key="2">
    <citation type="journal article" date="2023" name="Infect Dis Poverty">
        <title>Chromosome-scale genome of the human blood fluke Schistosoma mekongi and its implications for public health.</title>
        <authorList>
            <person name="Zhou M."/>
            <person name="Xu L."/>
            <person name="Xu D."/>
            <person name="Chen W."/>
            <person name="Khan J."/>
            <person name="Hu Y."/>
            <person name="Huang H."/>
            <person name="Wei H."/>
            <person name="Zhang Y."/>
            <person name="Chusongsang P."/>
            <person name="Tanasarnprasert K."/>
            <person name="Hu X."/>
            <person name="Limpanont Y."/>
            <person name="Lv Z."/>
        </authorList>
    </citation>
    <scope>NUCLEOTIDE SEQUENCE</scope>
    <source>
        <strain evidence="2">LV_2022a</strain>
    </source>
</reference>
<feature type="transmembrane region" description="Helical" evidence="1">
    <location>
        <begin position="159"/>
        <end position="177"/>
    </location>
</feature>
<dbReference type="AlphaFoldDB" id="A0AAE2D151"/>
<proteinExistence type="predicted"/>
<protein>
    <submittedName>
        <fullName evidence="2">Uncharacterized protein</fullName>
    </submittedName>
</protein>
<feature type="transmembrane region" description="Helical" evidence="1">
    <location>
        <begin position="98"/>
        <end position="121"/>
    </location>
</feature>
<sequence>MFILLLGLSGFPFMGLYFRKHVFLSSVVSMSYFRIIFLLFVIVGLMLSRAYSVRLFIIFFGGLTFGCYTTRMCFYIVLIVPMIGTFLGYHLSFSLFNYFSGFMSLLRIIFLLFVIVGLMLSRAYSVRLFIIFFGGLTFGCYTTRMCFYIVLIVPMIGTFLGYHLSFSLFNYFSGFNVI</sequence>